<evidence type="ECO:0000313" key="9">
    <source>
        <dbReference type="Proteomes" id="UP000076612"/>
    </source>
</evidence>
<reference evidence="8 10" key="3">
    <citation type="submission" date="2017-04" db="EMBL/GenBank/DDBJ databases">
        <title>Kefir bacterial isolates.</title>
        <authorList>
            <person name="Kim Y."/>
            <person name="Blasche S."/>
            <person name="Patil K.R."/>
        </authorList>
    </citation>
    <scope>NUCLEOTIDE SEQUENCE [LARGE SCALE GENOMIC DNA]</scope>
    <source>
        <strain evidence="8 10">OG2</strain>
    </source>
</reference>
<keyword evidence="5 6" id="KW-0472">Membrane</keyword>
<protein>
    <recommendedName>
        <fullName evidence="11">Aromatic acid exporter family member 1</fullName>
    </recommendedName>
</protein>
<evidence type="ECO:0000313" key="10">
    <source>
        <dbReference type="Proteomes" id="UP000216867"/>
    </source>
</evidence>
<gene>
    <name evidence="7" type="ORF">AVW13_06455</name>
    <name evidence="8" type="ORF">B8X04_08755</name>
</gene>
<evidence type="ECO:0000256" key="5">
    <source>
        <dbReference type="ARBA" id="ARBA00023136"/>
    </source>
</evidence>
<evidence type="ECO:0000256" key="6">
    <source>
        <dbReference type="SAM" id="Phobius"/>
    </source>
</evidence>
<organism evidence="8 10">
    <name type="scientific">Brevibacterium casei</name>
    <dbReference type="NCBI Taxonomy" id="33889"/>
    <lineage>
        <taxon>Bacteria</taxon>
        <taxon>Bacillati</taxon>
        <taxon>Actinomycetota</taxon>
        <taxon>Actinomycetes</taxon>
        <taxon>Micrococcales</taxon>
        <taxon>Brevibacteriaceae</taxon>
        <taxon>Brevibacterium</taxon>
    </lineage>
</organism>
<comment type="subcellular location">
    <subcellularLocation>
        <location evidence="1">Cell membrane</location>
        <topology evidence="1">Multi-pass membrane protein</topology>
    </subcellularLocation>
</comment>
<dbReference type="Proteomes" id="UP000076612">
    <property type="component" value="Unassembled WGS sequence"/>
</dbReference>
<dbReference type="STRING" id="33889.AVW13_06455"/>
<accession>A0A161TK66</accession>
<dbReference type="RefSeq" id="WP_009379496.1">
    <property type="nucleotide sequence ID" value="NZ_CBDRLP010000012.1"/>
</dbReference>
<evidence type="ECO:0000313" key="7">
    <source>
        <dbReference type="EMBL" id="KZE23002.1"/>
    </source>
</evidence>
<comment type="caution">
    <text evidence="8">The sequence shown here is derived from an EMBL/GenBank/DDBJ whole genome shotgun (WGS) entry which is preliminary data.</text>
</comment>
<feature type="transmembrane region" description="Helical" evidence="6">
    <location>
        <begin position="44"/>
        <end position="62"/>
    </location>
</feature>
<feature type="transmembrane region" description="Helical" evidence="6">
    <location>
        <begin position="69"/>
        <end position="86"/>
    </location>
</feature>
<keyword evidence="3 6" id="KW-0812">Transmembrane</keyword>
<proteinExistence type="predicted"/>
<sequence length="379" mass="41625">MTPSLATILDRLRRPETVTDLIQVAKTVIAATLGWWLSVAVLDSQMPFLAPWAALLTVHATIHRSVARGAQTMVASVAGVAMSFVIGNWLGVSLWTFGFALLVGVLLARLPWIREEGIAIATTAIFVLGSGFDSQEPFLLERIVELAIGVGVGVGVNFLIVPPMRDQQAAEHIDSVNRRIGEVLENMGDEFAVSWDTDRAGVWFAETESMSGELSAAWQTVHLASESRRANPRTRLRSLRRVLRRHDDEPSEVAELSYENILQRLDEGVSHVRHLARTLHAATYDDGDWDETFRERWAAIVGDAGRAVADPDAEVAPIHARLDELSAELSDGEELPQRAWPLYGALITSVRHIAVIVDDVASARRARDAEESPTESAHV</sequence>
<name>A0A161TK66_9MICO</name>
<evidence type="ECO:0000256" key="2">
    <source>
        <dbReference type="ARBA" id="ARBA00022475"/>
    </source>
</evidence>
<feature type="transmembrane region" description="Helical" evidence="6">
    <location>
        <begin position="21"/>
        <end position="38"/>
    </location>
</feature>
<evidence type="ECO:0000256" key="4">
    <source>
        <dbReference type="ARBA" id="ARBA00022989"/>
    </source>
</evidence>
<keyword evidence="2" id="KW-1003">Cell membrane</keyword>
<evidence type="ECO:0008006" key="11">
    <source>
        <dbReference type="Google" id="ProtNLM"/>
    </source>
</evidence>
<evidence type="ECO:0000256" key="3">
    <source>
        <dbReference type="ARBA" id="ARBA00022692"/>
    </source>
</evidence>
<dbReference type="EMBL" id="LQQR01000006">
    <property type="protein sequence ID" value="KZE23002.1"/>
    <property type="molecule type" value="Genomic_DNA"/>
</dbReference>
<dbReference type="EMBL" id="NCWY01000006">
    <property type="protein sequence ID" value="PAK95823.1"/>
    <property type="molecule type" value="Genomic_DNA"/>
</dbReference>
<dbReference type="InterPro" id="IPR010343">
    <property type="entry name" value="ArAE_1"/>
</dbReference>
<dbReference type="GeneID" id="99773605"/>
<dbReference type="Proteomes" id="UP000216867">
    <property type="component" value="Unassembled WGS sequence"/>
</dbReference>
<reference evidence="7" key="2">
    <citation type="submission" date="2016-01" db="EMBL/GenBank/DDBJ databases">
        <authorList>
            <person name="Hong K.W."/>
        </authorList>
    </citation>
    <scope>NUCLEOTIDE SEQUENCE</scope>
    <source>
        <strain evidence="7">M40</strain>
    </source>
</reference>
<dbReference type="GO" id="GO:0005886">
    <property type="term" value="C:plasma membrane"/>
    <property type="evidence" value="ECO:0007669"/>
    <property type="project" value="UniProtKB-SubCell"/>
</dbReference>
<reference evidence="9" key="1">
    <citation type="submission" date="2016-01" db="EMBL/GenBank/DDBJ databases">
        <title>Draft genome of Chromobacterium sp. F49.</title>
        <authorList>
            <person name="Hong K.W."/>
        </authorList>
    </citation>
    <scope>NUCLEOTIDE SEQUENCE [LARGE SCALE GENOMIC DNA]</scope>
    <source>
        <strain evidence="9">M40</strain>
    </source>
</reference>
<dbReference type="AlphaFoldDB" id="A0A161TK66"/>
<evidence type="ECO:0000256" key="1">
    <source>
        <dbReference type="ARBA" id="ARBA00004651"/>
    </source>
</evidence>
<dbReference type="Pfam" id="PF06081">
    <property type="entry name" value="ArAE_1"/>
    <property type="match status" value="1"/>
</dbReference>
<keyword evidence="4 6" id="KW-1133">Transmembrane helix</keyword>
<evidence type="ECO:0000313" key="8">
    <source>
        <dbReference type="EMBL" id="PAK95823.1"/>
    </source>
</evidence>